<protein>
    <submittedName>
        <fullName evidence="2">Uncharacterized protein</fullName>
    </submittedName>
</protein>
<sequence>MEDVKRKTTKVENTSGFIPPWQAFKQSSIDRVTSNESNSDDQVTERGIIADKGLRGKALMVIFSLLLFIGLVVLQIIGLASAVQGLPIKDSLQSTWCSPMLESFALVIVDGNCHMHDVSSSASKGIGCTMLSGEKQSGWLTGTVAFLTVSLILELVDMLVLILVDSHAKWRQVKMRRPWCTMFCGISILILYVIYGLLEASRLPSGMPEVVWVFRREPSLQITTVCQGAVTPAGARGSIMGWTDGFLSNWGRAYFG</sequence>
<keyword evidence="1" id="KW-1133">Transmembrane helix</keyword>
<dbReference type="EMBL" id="JARVKF010000410">
    <property type="protein sequence ID" value="KAK9415981.1"/>
    <property type="molecule type" value="Genomic_DNA"/>
</dbReference>
<feature type="transmembrane region" description="Helical" evidence="1">
    <location>
        <begin position="58"/>
        <end position="83"/>
    </location>
</feature>
<name>A0ABR2UN41_9PEZI</name>
<keyword evidence="1" id="KW-0812">Transmembrane</keyword>
<feature type="transmembrane region" description="Helical" evidence="1">
    <location>
        <begin position="139"/>
        <end position="164"/>
    </location>
</feature>
<comment type="caution">
    <text evidence="2">The sequence shown here is derived from an EMBL/GenBank/DDBJ whole genome shotgun (WGS) entry which is preliminary data.</text>
</comment>
<organism evidence="2 3">
    <name type="scientific">Seiridium unicorne</name>
    <dbReference type="NCBI Taxonomy" id="138068"/>
    <lineage>
        <taxon>Eukaryota</taxon>
        <taxon>Fungi</taxon>
        <taxon>Dikarya</taxon>
        <taxon>Ascomycota</taxon>
        <taxon>Pezizomycotina</taxon>
        <taxon>Sordariomycetes</taxon>
        <taxon>Xylariomycetidae</taxon>
        <taxon>Amphisphaeriales</taxon>
        <taxon>Sporocadaceae</taxon>
        <taxon>Seiridium</taxon>
    </lineage>
</organism>
<keyword evidence="3" id="KW-1185">Reference proteome</keyword>
<evidence type="ECO:0000313" key="3">
    <source>
        <dbReference type="Proteomes" id="UP001408356"/>
    </source>
</evidence>
<evidence type="ECO:0000256" key="1">
    <source>
        <dbReference type="SAM" id="Phobius"/>
    </source>
</evidence>
<proteinExistence type="predicted"/>
<keyword evidence="1" id="KW-0472">Membrane</keyword>
<feature type="transmembrane region" description="Helical" evidence="1">
    <location>
        <begin position="176"/>
        <end position="198"/>
    </location>
</feature>
<reference evidence="2 3" key="1">
    <citation type="journal article" date="2024" name="J. Plant Pathol.">
        <title>Sequence and assembly of the genome of Seiridium unicorne, isolate CBS 538.82, causal agent of cypress canker disease.</title>
        <authorList>
            <person name="Scali E."/>
            <person name="Rocca G.D."/>
            <person name="Danti R."/>
            <person name="Garbelotto M."/>
            <person name="Barberini S."/>
            <person name="Baroncelli R."/>
            <person name="Emiliani G."/>
        </authorList>
    </citation>
    <scope>NUCLEOTIDE SEQUENCE [LARGE SCALE GENOMIC DNA]</scope>
    <source>
        <strain evidence="2 3">BM-138-508</strain>
    </source>
</reference>
<dbReference type="Proteomes" id="UP001408356">
    <property type="component" value="Unassembled WGS sequence"/>
</dbReference>
<evidence type="ECO:0000313" key="2">
    <source>
        <dbReference type="EMBL" id="KAK9415981.1"/>
    </source>
</evidence>
<gene>
    <name evidence="2" type="ORF">SUNI508_09941</name>
</gene>
<accession>A0ABR2UN41</accession>